<evidence type="ECO:0000256" key="1">
    <source>
        <dbReference type="SAM" id="MobiDB-lite"/>
    </source>
</evidence>
<dbReference type="EnsemblMetazoa" id="GPPI010998-RA">
    <property type="protein sequence ID" value="GPPI010998-PA"/>
    <property type="gene ID" value="GPPI010998"/>
</dbReference>
<keyword evidence="3" id="KW-1185">Reference proteome</keyword>
<organism evidence="2 3">
    <name type="scientific">Glossina palpalis gambiensis</name>
    <dbReference type="NCBI Taxonomy" id="67801"/>
    <lineage>
        <taxon>Eukaryota</taxon>
        <taxon>Metazoa</taxon>
        <taxon>Ecdysozoa</taxon>
        <taxon>Arthropoda</taxon>
        <taxon>Hexapoda</taxon>
        <taxon>Insecta</taxon>
        <taxon>Pterygota</taxon>
        <taxon>Neoptera</taxon>
        <taxon>Endopterygota</taxon>
        <taxon>Diptera</taxon>
        <taxon>Brachycera</taxon>
        <taxon>Muscomorpha</taxon>
        <taxon>Hippoboscoidea</taxon>
        <taxon>Glossinidae</taxon>
        <taxon>Glossina</taxon>
    </lineage>
</organism>
<dbReference type="VEuPathDB" id="VectorBase:GPPI010998"/>
<reference evidence="3" key="1">
    <citation type="submission" date="2015-01" db="EMBL/GenBank/DDBJ databases">
        <authorList>
            <person name="Aksoy S."/>
            <person name="Warren W."/>
            <person name="Wilson R.K."/>
        </authorList>
    </citation>
    <scope>NUCLEOTIDE SEQUENCE [LARGE SCALE GENOMIC DNA]</scope>
    <source>
        <strain evidence="3">IAEA</strain>
    </source>
</reference>
<sequence length="181" mass="20882">MIGNCNEKARLENLLVDFCFHFHLSLSIISLRVLKCILDQTNSPNALHWWYAYEIVFAKIIFKNCANAYIDLAVSSKLIMKYSAATETSKQKKTERTSAFERTVMNLYVPKKKNETGKGCRVITAETFEEQLTQKCLNNNLKCDMCERTSRRRRMCTPIGRKAANEKKPDTLHLQYTPSTT</sequence>
<dbReference type="EMBL" id="JXJN01004666">
    <property type="status" value="NOT_ANNOTATED_CDS"/>
    <property type="molecule type" value="Genomic_DNA"/>
</dbReference>
<reference evidence="2" key="2">
    <citation type="submission" date="2020-05" db="UniProtKB">
        <authorList>
            <consortium name="EnsemblMetazoa"/>
        </authorList>
    </citation>
    <scope>IDENTIFICATION</scope>
    <source>
        <strain evidence="2">IAEA</strain>
    </source>
</reference>
<proteinExistence type="predicted"/>
<dbReference type="Proteomes" id="UP000092460">
    <property type="component" value="Unassembled WGS sequence"/>
</dbReference>
<accession>A0A1B0AWF3</accession>
<feature type="region of interest" description="Disordered" evidence="1">
    <location>
        <begin position="160"/>
        <end position="181"/>
    </location>
</feature>
<dbReference type="AlphaFoldDB" id="A0A1B0AWF3"/>
<dbReference type="EMBL" id="JXJN01004667">
    <property type="status" value="NOT_ANNOTATED_CDS"/>
    <property type="molecule type" value="Genomic_DNA"/>
</dbReference>
<evidence type="ECO:0000313" key="2">
    <source>
        <dbReference type="EnsemblMetazoa" id="GPPI010998-PA"/>
    </source>
</evidence>
<protein>
    <submittedName>
        <fullName evidence="2">Uncharacterized protein</fullName>
    </submittedName>
</protein>
<evidence type="ECO:0000313" key="3">
    <source>
        <dbReference type="Proteomes" id="UP000092460"/>
    </source>
</evidence>
<name>A0A1B0AWF3_9MUSC</name>